<dbReference type="Proteomes" id="UP001212421">
    <property type="component" value="Chromosome"/>
</dbReference>
<gene>
    <name evidence="1" type="ORF">KIV56_01515</name>
</gene>
<accession>A0ABY7NCP2</accession>
<dbReference type="RefSeq" id="WP_281534906.1">
    <property type="nucleotide sequence ID" value="NZ_CP075584.1"/>
</dbReference>
<evidence type="ECO:0000313" key="1">
    <source>
        <dbReference type="EMBL" id="WBM80268.1"/>
    </source>
</evidence>
<dbReference type="EMBL" id="CP075584">
    <property type="protein sequence ID" value="WBM80268.1"/>
    <property type="molecule type" value="Genomic_DNA"/>
</dbReference>
<organism evidence="1 2">
    <name type="scientific">Cryobacterium breve</name>
    <dbReference type="NCBI Taxonomy" id="1259258"/>
    <lineage>
        <taxon>Bacteria</taxon>
        <taxon>Bacillati</taxon>
        <taxon>Actinomycetota</taxon>
        <taxon>Actinomycetes</taxon>
        <taxon>Micrococcales</taxon>
        <taxon>Microbacteriaceae</taxon>
        <taxon>Cryobacterium</taxon>
    </lineage>
</organism>
<sequence>MTPAALAGLAAGLVPETDPALLGPSVAPPVTPGITTNVLSLRGMGPGQDGPATIAAAQTGYFDCQWANADRSTTVVLEVLPQAAAAFTAEKAAPPASQPTVPFSDLDLGDETFGYCYPADVMAVWGVCRLNLLEGSTWYRVTITGQSSDQSATASSLGAVAQSASDAIAATGTEPAPLVQPASHWSTTAGCVADTRRSRSDSEATPPGFDLEQGTADRLLHEAVAIAAGFECTVGTASTRTATVIPGAAWVWPTTYTSPITTDVELTVTGVPEARFRCGPTGGAESSCWAEGVIDGAFVVVVDGSRATDSGTQARDAEGLAELAVANSAG</sequence>
<proteinExistence type="predicted"/>
<keyword evidence="2" id="KW-1185">Reference proteome</keyword>
<name>A0ABY7NCP2_9MICO</name>
<evidence type="ECO:0000313" key="2">
    <source>
        <dbReference type="Proteomes" id="UP001212421"/>
    </source>
</evidence>
<protein>
    <submittedName>
        <fullName evidence="1">Uncharacterized protein</fullName>
    </submittedName>
</protein>
<reference evidence="1 2" key="1">
    <citation type="submission" date="2021-05" db="EMBL/GenBank/DDBJ databases">
        <authorList>
            <person name="Kumar R."/>
            <person name="Kumar A."/>
            <person name="Mukhia S."/>
        </authorList>
    </citation>
    <scope>NUCLEOTIDE SEQUENCE [LARGE SCALE GENOMIC DNA]</scope>
    <source>
        <strain evidence="1 2">ERMR7:08</strain>
    </source>
</reference>